<reference evidence="2" key="1">
    <citation type="journal article" date="2023" name="Mol. Biol. Evol.">
        <title>Third-Generation Sequencing Reveals the Adaptive Role of the Epigenome in Three Deep-Sea Polychaetes.</title>
        <authorList>
            <person name="Perez M."/>
            <person name="Aroh O."/>
            <person name="Sun Y."/>
            <person name="Lan Y."/>
            <person name="Juniper S.K."/>
            <person name="Young C.R."/>
            <person name="Angers B."/>
            <person name="Qian P.Y."/>
        </authorList>
    </citation>
    <scope>NUCLEOTIDE SEQUENCE</scope>
    <source>
        <strain evidence="2">P08H-3</strain>
    </source>
</reference>
<accession>A0AAD9NED4</accession>
<dbReference type="PROSITE" id="PS50186">
    <property type="entry name" value="DEP"/>
    <property type="match status" value="1"/>
</dbReference>
<dbReference type="Proteomes" id="UP001208570">
    <property type="component" value="Unassembled WGS sequence"/>
</dbReference>
<evidence type="ECO:0000259" key="1">
    <source>
        <dbReference type="PROSITE" id="PS50186"/>
    </source>
</evidence>
<comment type="caution">
    <text evidence="2">The sequence shown here is derived from an EMBL/GenBank/DDBJ whole genome shotgun (WGS) entry which is preliminary data.</text>
</comment>
<dbReference type="Gene3D" id="3.40.30.10">
    <property type="entry name" value="Glutaredoxin"/>
    <property type="match status" value="1"/>
</dbReference>
<dbReference type="InterPro" id="IPR051548">
    <property type="entry name" value="Grx-like_ET"/>
</dbReference>
<dbReference type="SMART" id="SM00049">
    <property type="entry name" value="DEP"/>
    <property type="match status" value="1"/>
</dbReference>
<dbReference type="AlphaFoldDB" id="A0AAD9NED4"/>
<dbReference type="Pfam" id="PF04784">
    <property type="entry name" value="DUF547"/>
    <property type="match status" value="1"/>
</dbReference>
<dbReference type="PANTHER" id="PTHR34386">
    <property type="entry name" value="GLUTAREDOXIN"/>
    <property type="match status" value="1"/>
</dbReference>
<dbReference type="InterPro" id="IPR036249">
    <property type="entry name" value="Thioredoxin-like_sf"/>
</dbReference>
<name>A0AAD9NED4_9ANNE</name>
<protein>
    <recommendedName>
        <fullName evidence="1">DEP domain-containing protein</fullName>
    </recommendedName>
</protein>
<dbReference type="InterPro" id="IPR002109">
    <property type="entry name" value="Glutaredoxin"/>
</dbReference>
<proteinExistence type="predicted"/>
<dbReference type="GO" id="GO:0035556">
    <property type="term" value="P:intracellular signal transduction"/>
    <property type="evidence" value="ECO:0007669"/>
    <property type="project" value="InterPro"/>
</dbReference>
<dbReference type="InterPro" id="IPR014025">
    <property type="entry name" value="Glutaredoxin_subgr"/>
</dbReference>
<feature type="domain" description="DEP" evidence="1">
    <location>
        <begin position="107"/>
        <end position="181"/>
    </location>
</feature>
<dbReference type="Pfam" id="PF00462">
    <property type="entry name" value="Glutaredoxin"/>
    <property type="match status" value="1"/>
</dbReference>
<dbReference type="Gene3D" id="1.10.10.10">
    <property type="entry name" value="Winged helix-like DNA-binding domain superfamily/Winged helix DNA-binding domain"/>
    <property type="match status" value="1"/>
</dbReference>
<keyword evidence="3" id="KW-1185">Reference proteome</keyword>
<evidence type="ECO:0000313" key="2">
    <source>
        <dbReference type="EMBL" id="KAK2164124.1"/>
    </source>
</evidence>
<dbReference type="EMBL" id="JAODUP010000068">
    <property type="protein sequence ID" value="KAK2164124.1"/>
    <property type="molecule type" value="Genomic_DNA"/>
</dbReference>
<dbReference type="GO" id="GO:0009055">
    <property type="term" value="F:electron transfer activity"/>
    <property type="evidence" value="ECO:0007669"/>
    <property type="project" value="TreeGrafter"/>
</dbReference>
<dbReference type="Pfam" id="PF00610">
    <property type="entry name" value="DEP"/>
    <property type="match status" value="1"/>
</dbReference>
<dbReference type="GO" id="GO:0045454">
    <property type="term" value="P:cell redox homeostasis"/>
    <property type="evidence" value="ECO:0007669"/>
    <property type="project" value="TreeGrafter"/>
</dbReference>
<sequence length="455" mass="52270">MEIKGRVVVFSIIGCSHCMKAKNNLQQLDVPYTDVNLDAFPRCRDYLKEKTGKYTVPQIFFNNIFIGGNDDLIRACTCKLYVVDLFSDLLGDFACEPNEYAILTQDLKSSGLIRDHHRGLSVYKRSFTGKEFVDWIVKNKQLDRECAVEMGQALIDQHFGADINKYQIIFKDDETIYRLLEDDQSTALNAGTVSQCEPRPVDAVGEQIRKLILSIYSAFLTDGGKKVDYQGISASSEFEKYKNLTKELIRVELESATHEEKLAFFINIYNALVIHANIVKGPPTNLWQRYKFFNTVSYLIGGHTYSLQDIENGILRRNKKGVGMLYKPFSKTDPRVKLTLEKPEPLVHFALVCGSKSCPPIKTYSAEDINIQLQMAAEAFLDGDNGLQISMDKKEIKLSMIFKWYREDFGQNVDELLRFLYEYMAKGEKKDQLTQLLTDKKYKVRYMSYDWSVNN</sequence>
<dbReference type="SUPFAM" id="SSF52833">
    <property type="entry name" value="Thioredoxin-like"/>
    <property type="match status" value="1"/>
</dbReference>
<dbReference type="PROSITE" id="PS51354">
    <property type="entry name" value="GLUTAREDOXIN_2"/>
    <property type="match status" value="1"/>
</dbReference>
<gene>
    <name evidence="2" type="ORF">LSH36_68g04032</name>
</gene>
<dbReference type="SUPFAM" id="SSF46785">
    <property type="entry name" value="Winged helix' DNA-binding domain"/>
    <property type="match status" value="1"/>
</dbReference>
<dbReference type="InterPro" id="IPR036388">
    <property type="entry name" value="WH-like_DNA-bd_sf"/>
</dbReference>
<dbReference type="CDD" id="cd04371">
    <property type="entry name" value="DEP"/>
    <property type="match status" value="1"/>
</dbReference>
<organism evidence="2 3">
    <name type="scientific">Paralvinella palmiformis</name>
    <dbReference type="NCBI Taxonomy" id="53620"/>
    <lineage>
        <taxon>Eukaryota</taxon>
        <taxon>Metazoa</taxon>
        <taxon>Spiralia</taxon>
        <taxon>Lophotrochozoa</taxon>
        <taxon>Annelida</taxon>
        <taxon>Polychaeta</taxon>
        <taxon>Sedentaria</taxon>
        <taxon>Canalipalpata</taxon>
        <taxon>Terebellida</taxon>
        <taxon>Terebelliformia</taxon>
        <taxon>Alvinellidae</taxon>
        <taxon>Paralvinella</taxon>
    </lineage>
</organism>
<dbReference type="PANTHER" id="PTHR34386:SF1">
    <property type="entry name" value="GLUTAREDOXIN-LIKE PROTEIN NRDH"/>
    <property type="match status" value="1"/>
</dbReference>
<dbReference type="InterPro" id="IPR000591">
    <property type="entry name" value="DEP_dom"/>
</dbReference>
<dbReference type="InterPro" id="IPR006869">
    <property type="entry name" value="DUF547"/>
</dbReference>
<evidence type="ECO:0000313" key="3">
    <source>
        <dbReference type="Proteomes" id="UP001208570"/>
    </source>
</evidence>
<dbReference type="InterPro" id="IPR036390">
    <property type="entry name" value="WH_DNA-bd_sf"/>
</dbReference>
<dbReference type="PRINTS" id="PR00160">
    <property type="entry name" value="GLUTAREDOXIN"/>
</dbReference>